<dbReference type="PANTHER" id="PTHR11200:SF275">
    <property type="entry name" value="LD06095P"/>
    <property type="match status" value="1"/>
</dbReference>
<feature type="domain" description="Inositol polyphosphate-related phosphatase" evidence="2">
    <location>
        <begin position="80"/>
        <end position="431"/>
    </location>
</feature>
<dbReference type="SMART" id="SM00128">
    <property type="entry name" value="IPPc"/>
    <property type="match status" value="1"/>
</dbReference>
<dbReference type="AlphaFoldDB" id="A0A9N9G697"/>
<dbReference type="GO" id="GO:0046856">
    <property type="term" value="P:phosphatidylinositol dephosphorylation"/>
    <property type="evidence" value="ECO:0007669"/>
    <property type="project" value="InterPro"/>
</dbReference>
<dbReference type="PANTHER" id="PTHR11200">
    <property type="entry name" value="INOSITOL 5-PHOSPHATASE"/>
    <property type="match status" value="1"/>
</dbReference>
<gene>
    <name evidence="3" type="ORF">DERYTH_LOCUS6851</name>
</gene>
<evidence type="ECO:0000313" key="3">
    <source>
        <dbReference type="EMBL" id="CAG8584381.1"/>
    </source>
</evidence>
<keyword evidence="4" id="KW-1185">Reference proteome</keyword>
<dbReference type="EMBL" id="CAJVPY010003192">
    <property type="protein sequence ID" value="CAG8584381.1"/>
    <property type="molecule type" value="Genomic_DNA"/>
</dbReference>
<proteinExistence type="predicted"/>
<accession>A0A9N9G697</accession>
<evidence type="ECO:0000313" key="4">
    <source>
        <dbReference type="Proteomes" id="UP000789405"/>
    </source>
</evidence>
<dbReference type="InterPro" id="IPR036691">
    <property type="entry name" value="Endo/exonu/phosph_ase_sf"/>
</dbReference>
<dbReference type="Pfam" id="PF22669">
    <property type="entry name" value="Exo_endo_phos2"/>
    <property type="match status" value="1"/>
</dbReference>
<feature type="region of interest" description="Disordered" evidence="1">
    <location>
        <begin position="448"/>
        <end position="470"/>
    </location>
</feature>
<evidence type="ECO:0000256" key="1">
    <source>
        <dbReference type="SAM" id="MobiDB-lite"/>
    </source>
</evidence>
<name>A0A9N9G697_9GLOM</name>
<dbReference type="Proteomes" id="UP000789405">
    <property type="component" value="Unassembled WGS sequence"/>
</dbReference>
<dbReference type="GO" id="GO:0004439">
    <property type="term" value="F:phosphatidylinositol-4,5-bisphosphate 5-phosphatase activity"/>
    <property type="evidence" value="ECO:0007669"/>
    <property type="project" value="TreeGrafter"/>
</dbReference>
<reference evidence="3" key="1">
    <citation type="submission" date="2021-06" db="EMBL/GenBank/DDBJ databases">
        <authorList>
            <person name="Kallberg Y."/>
            <person name="Tangrot J."/>
            <person name="Rosling A."/>
        </authorList>
    </citation>
    <scope>NUCLEOTIDE SEQUENCE</scope>
    <source>
        <strain evidence="3">MA453B</strain>
    </source>
</reference>
<comment type="caution">
    <text evidence="3">The sequence shown here is derived from an EMBL/GenBank/DDBJ whole genome shotgun (WGS) entry which is preliminary data.</text>
</comment>
<dbReference type="SUPFAM" id="SSF56219">
    <property type="entry name" value="DNase I-like"/>
    <property type="match status" value="1"/>
</dbReference>
<protein>
    <submittedName>
        <fullName evidence="3">3105_t:CDS:1</fullName>
    </submittedName>
</protein>
<feature type="compositionally biased region" description="Low complexity" evidence="1">
    <location>
        <begin position="451"/>
        <end position="470"/>
    </location>
</feature>
<dbReference type="OrthoDB" id="405996at2759"/>
<dbReference type="InterPro" id="IPR046985">
    <property type="entry name" value="IP5"/>
</dbReference>
<evidence type="ECO:0000259" key="2">
    <source>
        <dbReference type="SMART" id="SM00128"/>
    </source>
</evidence>
<sequence>MSASVRASPDSLETLRAVANEEYVALLEAENTENETIIIKLQNFIRRMLAYIDFLLSIFKKVPKETLSAAKSLKSKKADKKLKIFIGTWNMHGKLPPYNLAPFVENVDVKPPNDRQSLPILSRKVQHPYHILVIGTQECQHNIKHSVLFPSKEEWESRLIDYLGDTYVLVKTETMAALHLAVFVWRECEDWVQGYQHDSVATGLANLFGNKGGVGISLLFGNTSLCFINSHLAAHQSKVKQRNQDVKKISKELRLKGFKPEDKLQVNVTDRFDYTFWFGDMNYRIDLPREEVDKLIIKKDLKTLLCNDQLSKELSDFSYFSNFREHKIDFYPTFKFDITHRTSQNNQEHPPLSRYPSAPAFIETSSLKYDSGPKQRVPSWTDRIIFKTRLPSKHGKKIEVGKYTSHMNVVGFSDHRPVTGCFLVDFDWKLEKELLDIKLSSERESLEQDQSDNVSINSDNSNRSSKSSFKIGGIGGAKKKGLRKKFLFFGKF</sequence>
<dbReference type="Gene3D" id="3.60.10.10">
    <property type="entry name" value="Endonuclease/exonuclease/phosphatase"/>
    <property type="match status" value="1"/>
</dbReference>
<dbReference type="InterPro" id="IPR000300">
    <property type="entry name" value="IPPc"/>
</dbReference>
<organism evidence="3 4">
    <name type="scientific">Dentiscutata erythropus</name>
    <dbReference type="NCBI Taxonomy" id="1348616"/>
    <lineage>
        <taxon>Eukaryota</taxon>
        <taxon>Fungi</taxon>
        <taxon>Fungi incertae sedis</taxon>
        <taxon>Mucoromycota</taxon>
        <taxon>Glomeromycotina</taxon>
        <taxon>Glomeromycetes</taxon>
        <taxon>Diversisporales</taxon>
        <taxon>Gigasporaceae</taxon>
        <taxon>Dentiscutata</taxon>
    </lineage>
</organism>